<evidence type="ECO:0000256" key="1">
    <source>
        <dbReference type="SAM" id="MobiDB-lite"/>
    </source>
</evidence>
<gene>
    <name evidence="2" type="ORF">GPX89_03775</name>
</gene>
<comment type="caution">
    <text evidence="2">The sequence shown here is derived from an EMBL/GenBank/DDBJ whole genome shotgun (WGS) entry which is preliminary data.</text>
</comment>
<evidence type="ECO:0000313" key="2">
    <source>
        <dbReference type="EMBL" id="MVU76361.1"/>
    </source>
</evidence>
<reference evidence="2 3" key="1">
    <citation type="submission" date="2019-12" db="EMBL/GenBank/DDBJ databases">
        <title>Nocardia sp. nov. ET3-3 isolated from soil.</title>
        <authorList>
            <person name="Kanchanasin P."/>
            <person name="Tanasupawat S."/>
            <person name="Yuki M."/>
            <person name="Kudo T."/>
        </authorList>
    </citation>
    <scope>NUCLEOTIDE SEQUENCE [LARGE SCALE GENOMIC DNA]</scope>
    <source>
        <strain evidence="2 3">ET3-3</strain>
    </source>
</reference>
<accession>A0A7K1UPV5</accession>
<dbReference type="RefSeq" id="WP_157355115.1">
    <property type="nucleotide sequence ID" value="NZ_WRPP01000001.1"/>
</dbReference>
<evidence type="ECO:0000313" key="3">
    <source>
        <dbReference type="Proteomes" id="UP000466794"/>
    </source>
</evidence>
<sequence length="200" mass="21502">MPVSIAACGSDTGTSSGTATTTPRPPLAVSFRWTNPVEKLASPDATFVRAFIESWQAVLYSGSWKDEYPGFTAANQGAVGIGQKDTPSTYKSVSFNLEGIDNQGTETTKAVVCLWPGAEEEHGFPTVLTYFHKGVVAPPADQVGTAKRPNVNVFGDWIATRMEQRSGPDPEWVACDQRRPADLPSMYADLPPVPGWPVAK</sequence>
<dbReference type="AlphaFoldDB" id="A0A7K1UPV5"/>
<dbReference type="EMBL" id="WRPP01000001">
    <property type="protein sequence ID" value="MVU76361.1"/>
    <property type="molecule type" value="Genomic_DNA"/>
</dbReference>
<name>A0A7K1UPV5_9NOCA</name>
<proteinExistence type="predicted"/>
<protein>
    <submittedName>
        <fullName evidence="2">Uncharacterized protein</fullName>
    </submittedName>
</protein>
<feature type="region of interest" description="Disordered" evidence="1">
    <location>
        <begin position="1"/>
        <end position="25"/>
    </location>
</feature>
<organism evidence="2 3">
    <name type="scientific">Nocardia terrae</name>
    <dbReference type="NCBI Taxonomy" id="2675851"/>
    <lineage>
        <taxon>Bacteria</taxon>
        <taxon>Bacillati</taxon>
        <taxon>Actinomycetota</taxon>
        <taxon>Actinomycetes</taxon>
        <taxon>Mycobacteriales</taxon>
        <taxon>Nocardiaceae</taxon>
        <taxon>Nocardia</taxon>
    </lineage>
</organism>
<dbReference type="Proteomes" id="UP000466794">
    <property type="component" value="Unassembled WGS sequence"/>
</dbReference>
<feature type="compositionally biased region" description="Low complexity" evidence="1">
    <location>
        <begin position="1"/>
        <end position="22"/>
    </location>
</feature>
<keyword evidence="3" id="KW-1185">Reference proteome</keyword>